<accession>A0ACA9NFV1</accession>
<name>A0ACA9NFV1_9GLOM</name>
<comment type="caution">
    <text evidence="1">The sequence shown here is derived from an EMBL/GenBank/DDBJ whole genome shotgun (WGS) entry which is preliminary data.</text>
</comment>
<protein>
    <submittedName>
        <fullName evidence="1">7121_t:CDS:1</fullName>
    </submittedName>
</protein>
<evidence type="ECO:0000313" key="2">
    <source>
        <dbReference type="Proteomes" id="UP000789702"/>
    </source>
</evidence>
<gene>
    <name evidence="1" type="ORF">DHETER_LOCUS9174</name>
</gene>
<sequence length="593" mass="67504">MSIAHRSKFKYSSQFKASRAITACAEPTLQSVSQTIETCPPKNIPLSQEEAEILAQLDPSQFSVVTPVNKLAFDYLTQKHPNRAFIQYLRNGLEHGFRFNFSGKRVTKIQENLKSIDIEPSALTNYINSEIAIGRMCGPFSINNPPCSIFQVNPCGLVEKKNTNPKVYRVISHLSSPLGTSINDGIDRIEFATKYENLNHAIGWITKYGRGCLLSKIDIQDAYRILPVHPVDQVLQGLQNEGNLYFDKALAFGNRASGGIFCRFADIITWIAVQQGIKSVIHYVDDFLIISKSGAQQDLEQFLRILKILNIPYKKSKLEGPCTTLTFLGIRIDTNAFSAAIPEAKKLKIMEMLTEWQAKTWCYKKELQSLVGSLMWLCQTMPQGRPFVQRFIKALGGNKNSKFHIRINSPMKADIAWWQKILPIWSGMYFMEDRIWLHPNTQNLYTDASNLGGGATYDIYFTAFNWSQAVDITKHSIQMRELLTCLIAMMTFAPLWLRKRLIIWTDNQANAEAFYSGFCRNSIINKIIASMYMAQIRGNYSVKLEHIAGKNNKDADLLSRNGHKQFRMQNPLARYLNPVIPDEYTNLITTFNL</sequence>
<organism evidence="1 2">
    <name type="scientific">Dentiscutata heterogama</name>
    <dbReference type="NCBI Taxonomy" id="1316150"/>
    <lineage>
        <taxon>Eukaryota</taxon>
        <taxon>Fungi</taxon>
        <taxon>Fungi incertae sedis</taxon>
        <taxon>Mucoromycota</taxon>
        <taxon>Glomeromycotina</taxon>
        <taxon>Glomeromycetes</taxon>
        <taxon>Diversisporales</taxon>
        <taxon>Gigasporaceae</taxon>
        <taxon>Dentiscutata</taxon>
    </lineage>
</organism>
<dbReference type="EMBL" id="CAJVPU010015716">
    <property type="protein sequence ID" value="CAG8648486.1"/>
    <property type="molecule type" value="Genomic_DNA"/>
</dbReference>
<evidence type="ECO:0000313" key="1">
    <source>
        <dbReference type="EMBL" id="CAG8648486.1"/>
    </source>
</evidence>
<proteinExistence type="predicted"/>
<keyword evidence="2" id="KW-1185">Reference proteome</keyword>
<dbReference type="Proteomes" id="UP000789702">
    <property type="component" value="Unassembled WGS sequence"/>
</dbReference>
<reference evidence="1" key="1">
    <citation type="submission" date="2021-06" db="EMBL/GenBank/DDBJ databases">
        <authorList>
            <person name="Kallberg Y."/>
            <person name="Tangrot J."/>
            <person name="Rosling A."/>
        </authorList>
    </citation>
    <scope>NUCLEOTIDE SEQUENCE</scope>
    <source>
        <strain evidence="1">IL203A</strain>
    </source>
</reference>